<dbReference type="Pfam" id="PF00685">
    <property type="entry name" value="Sulfotransfer_1"/>
    <property type="match status" value="1"/>
</dbReference>
<reference evidence="4" key="1">
    <citation type="journal article" date="2019" name="Int. J. Syst. Evol. Microbiol.">
        <title>The Global Catalogue of Microorganisms (GCM) 10K type strain sequencing project: providing services to taxonomists for standard genome sequencing and annotation.</title>
        <authorList>
            <consortium name="The Broad Institute Genomics Platform"/>
            <consortium name="The Broad Institute Genome Sequencing Center for Infectious Disease"/>
            <person name="Wu L."/>
            <person name="Ma J."/>
        </authorList>
    </citation>
    <scope>NUCLEOTIDE SEQUENCE [LARGE SCALE GENOMIC DNA]</scope>
    <source>
        <strain evidence="4">KCTC 22228</strain>
    </source>
</reference>
<dbReference type="Proteomes" id="UP000653056">
    <property type="component" value="Unassembled WGS sequence"/>
</dbReference>
<feature type="transmembrane region" description="Helical" evidence="1">
    <location>
        <begin position="6"/>
        <end position="22"/>
    </location>
</feature>
<keyword evidence="1" id="KW-0472">Membrane</keyword>
<dbReference type="InterPro" id="IPR000863">
    <property type="entry name" value="Sulfotransferase_dom"/>
</dbReference>
<feature type="domain" description="Sulfotransferase" evidence="2">
    <location>
        <begin position="68"/>
        <end position="269"/>
    </location>
</feature>
<dbReference type="InterPro" id="IPR027417">
    <property type="entry name" value="P-loop_NTPase"/>
</dbReference>
<comment type="caution">
    <text evidence="3">The sequence shown here is derived from an EMBL/GenBank/DDBJ whole genome shotgun (WGS) entry which is preliminary data.</text>
</comment>
<dbReference type="EMBL" id="BMXS01000026">
    <property type="protein sequence ID" value="GGY06632.1"/>
    <property type="molecule type" value="Genomic_DNA"/>
</dbReference>
<accession>A0ABQ2ZAU4</accession>
<dbReference type="SUPFAM" id="SSF52540">
    <property type="entry name" value="P-loop containing nucleoside triphosphate hydrolases"/>
    <property type="match status" value="1"/>
</dbReference>
<evidence type="ECO:0000313" key="3">
    <source>
        <dbReference type="EMBL" id="GGY06632.1"/>
    </source>
</evidence>
<evidence type="ECO:0000256" key="1">
    <source>
        <dbReference type="SAM" id="Phobius"/>
    </source>
</evidence>
<sequence>MGYGSLGCYINGVTILIVYIIITSEWKGMSKRIIIGFFKSIGAQFKKAVFYLNCYQYYYKENSNEGPFFIVGVGRSGTHFLCKILNHVNGLNDYYEGKESPLFFGKVTRKAVHNKRLTRLHIGYYRLLQSKVNDDILIDQTHPNLWHAEQLISAFPHAKFIVIERELEQVITSMKKHKYVSQWGEDFNKYPHPNPFLGTTKNNLEIYQNVCTLQRNVFKWYSHILKGRQLKNCYPHHVYILKYDDLSKNMDLEVTNLCNFLGVKSDYTEVEFNKDALTKKRNLTPEEKNMIKEAINMCMNIN</sequence>
<organism evidence="3 4">
    <name type="scientific">Litchfieldella qijiaojingensis</name>
    <dbReference type="NCBI Taxonomy" id="980347"/>
    <lineage>
        <taxon>Bacteria</taxon>
        <taxon>Pseudomonadati</taxon>
        <taxon>Pseudomonadota</taxon>
        <taxon>Gammaproteobacteria</taxon>
        <taxon>Oceanospirillales</taxon>
        <taxon>Halomonadaceae</taxon>
        <taxon>Litchfieldella</taxon>
    </lineage>
</organism>
<evidence type="ECO:0000313" key="4">
    <source>
        <dbReference type="Proteomes" id="UP000653056"/>
    </source>
</evidence>
<proteinExistence type="predicted"/>
<keyword evidence="1" id="KW-0812">Transmembrane</keyword>
<keyword evidence="1" id="KW-1133">Transmembrane helix</keyword>
<dbReference type="Gene3D" id="3.40.50.300">
    <property type="entry name" value="P-loop containing nucleotide triphosphate hydrolases"/>
    <property type="match status" value="1"/>
</dbReference>
<evidence type="ECO:0000259" key="2">
    <source>
        <dbReference type="Pfam" id="PF00685"/>
    </source>
</evidence>
<gene>
    <name evidence="3" type="ORF">GCM10007160_37750</name>
</gene>
<keyword evidence="4" id="KW-1185">Reference proteome</keyword>
<protein>
    <recommendedName>
        <fullName evidence="2">Sulfotransferase domain-containing protein</fullName>
    </recommendedName>
</protein>
<name>A0ABQ2ZAU4_9GAMM</name>